<reference evidence="1" key="1">
    <citation type="submission" date="2020-08" db="EMBL/GenBank/DDBJ databases">
        <title>Multicomponent nature underlies the extraordinary mechanical properties of spider dragline silk.</title>
        <authorList>
            <person name="Kono N."/>
            <person name="Nakamura H."/>
            <person name="Mori M."/>
            <person name="Yoshida Y."/>
            <person name="Ohtoshi R."/>
            <person name="Malay A.D."/>
            <person name="Moran D.A.P."/>
            <person name="Tomita M."/>
            <person name="Numata K."/>
            <person name="Arakawa K."/>
        </authorList>
    </citation>
    <scope>NUCLEOTIDE SEQUENCE</scope>
</reference>
<comment type="caution">
    <text evidence="1">The sequence shown here is derived from an EMBL/GenBank/DDBJ whole genome shotgun (WGS) entry which is preliminary data.</text>
</comment>
<accession>A0A8X6VNT2</accession>
<name>A0A8X6VNT2_TRICX</name>
<gene>
    <name evidence="1" type="ORF">TNCV_4960701</name>
</gene>
<sequence length="127" mass="14217">MVQSISSGVAHRATPRGVLGVKITDQNGDIVNIKNWVEGGTQVSEILVQRRNVSRSNDNRLMIHRSEHDESCLYTSDLGWGGDMIMRNTIFNEDCSSTPARGWVGPVIPVAVVIRDFERMLWSQVCF</sequence>
<protein>
    <submittedName>
        <fullName evidence="1">Uncharacterized protein</fullName>
    </submittedName>
</protein>
<proteinExistence type="predicted"/>
<dbReference type="AlphaFoldDB" id="A0A8X6VNT2"/>
<evidence type="ECO:0000313" key="2">
    <source>
        <dbReference type="Proteomes" id="UP000887159"/>
    </source>
</evidence>
<evidence type="ECO:0000313" key="1">
    <source>
        <dbReference type="EMBL" id="GFY13700.1"/>
    </source>
</evidence>
<organism evidence="1 2">
    <name type="scientific">Trichonephila clavipes</name>
    <name type="common">Golden silk orbweaver</name>
    <name type="synonym">Nephila clavipes</name>
    <dbReference type="NCBI Taxonomy" id="2585209"/>
    <lineage>
        <taxon>Eukaryota</taxon>
        <taxon>Metazoa</taxon>
        <taxon>Ecdysozoa</taxon>
        <taxon>Arthropoda</taxon>
        <taxon>Chelicerata</taxon>
        <taxon>Arachnida</taxon>
        <taxon>Araneae</taxon>
        <taxon>Araneomorphae</taxon>
        <taxon>Entelegynae</taxon>
        <taxon>Araneoidea</taxon>
        <taxon>Nephilidae</taxon>
        <taxon>Trichonephila</taxon>
    </lineage>
</organism>
<dbReference type="EMBL" id="BMAU01021323">
    <property type="protein sequence ID" value="GFY13700.1"/>
    <property type="molecule type" value="Genomic_DNA"/>
</dbReference>
<dbReference type="Proteomes" id="UP000887159">
    <property type="component" value="Unassembled WGS sequence"/>
</dbReference>
<keyword evidence="2" id="KW-1185">Reference proteome</keyword>